<keyword evidence="1" id="KW-0269">Exonuclease</keyword>
<evidence type="ECO:0000256" key="1">
    <source>
        <dbReference type="HAMAP-Rule" id="MF_03030"/>
    </source>
</evidence>
<dbReference type="Proteomes" id="UP000789390">
    <property type="component" value="Unassembled WGS sequence"/>
</dbReference>
<dbReference type="GO" id="GO:0005739">
    <property type="term" value="C:mitochondrion"/>
    <property type="evidence" value="ECO:0007669"/>
    <property type="project" value="UniProtKB-SubCell"/>
</dbReference>
<dbReference type="AlphaFoldDB" id="A0A8J2RHQ4"/>
<dbReference type="InterPro" id="IPR011604">
    <property type="entry name" value="PDDEXK-like_dom_sf"/>
</dbReference>
<dbReference type="HAMAP" id="MF_03030">
    <property type="entry name" value="MGME1"/>
    <property type="match status" value="1"/>
</dbReference>
<dbReference type="PANTHER" id="PTHR31340">
    <property type="entry name" value="MITOCHONDRIAL GENOME MAINTENANCE EXONUCLEASE 1"/>
    <property type="match status" value="1"/>
</dbReference>
<dbReference type="EC" id="3.1.-.-" evidence="1"/>
<dbReference type="Pfam" id="PF12705">
    <property type="entry name" value="PDDEXK_1"/>
    <property type="match status" value="1"/>
</dbReference>
<evidence type="ECO:0000259" key="3">
    <source>
        <dbReference type="Pfam" id="PF12705"/>
    </source>
</evidence>
<dbReference type="PANTHER" id="PTHR31340:SF3">
    <property type="entry name" value="MITOCHONDRIAL GENOME MAINTENANCE EXONUCLEASE 1"/>
    <property type="match status" value="1"/>
</dbReference>
<feature type="compositionally biased region" description="Polar residues" evidence="2">
    <location>
        <begin position="112"/>
        <end position="138"/>
    </location>
</feature>
<feature type="active site" evidence="1">
    <location>
        <position position="332"/>
    </location>
</feature>
<feature type="active site" evidence="1">
    <location>
        <position position="317"/>
    </location>
</feature>
<dbReference type="InterPro" id="IPR038726">
    <property type="entry name" value="PDDEXK_AddAB-type"/>
</dbReference>
<dbReference type="GO" id="GO:0006264">
    <property type="term" value="P:mitochondrial DNA replication"/>
    <property type="evidence" value="ECO:0007669"/>
    <property type="project" value="TreeGrafter"/>
</dbReference>
<evidence type="ECO:0000256" key="2">
    <source>
        <dbReference type="SAM" id="MobiDB-lite"/>
    </source>
</evidence>
<comment type="subcellular location">
    <subcellularLocation>
        <location evidence="1">Mitochondrion</location>
    </subcellularLocation>
</comment>
<comment type="caution">
    <text evidence="4">The sequence shown here is derived from an EMBL/GenBank/DDBJ whole genome shotgun (WGS) entry which is preliminary data.</text>
</comment>
<keyword evidence="1" id="KW-0378">Hydrolase</keyword>
<reference evidence="4" key="1">
    <citation type="submission" date="2021-11" db="EMBL/GenBank/DDBJ databases">
        <authorList>
            <person name="Schell T."/>
        </authorList>
    </citation>
    <scope>NUCLEOTIDE SEQUENCE</scope>
    <source>
        <strain evidence="4">M5</strain>
    </source>
</reference>
<keyword evidence="1" id="KW-0540">Nuclease</keyword>
<comment type="function">
    <text evidence="1">Metal-dependent single-stranded DNA (ssDNA) exonuclease involved in mitochondrial genome maintenance.</text>
</comment>
<accession>A0A8J2RHQ4</accession>
<dbReference type="Gene3D" id="3.90.320.10">
    <property type="match status" value="1"/>
</dbReference>
<feature type="active site" evidence="1">
    <location>
        <position position="330"/>
    </location>
</feature>
<feature type="domain" description="PD-(D/E)XK endonuclease-like" evidence="3">
    <location>
        <begin position="284"/>
        <end position="404"/>
    </location>
</feature>
<dbReference type="EMBL" id="CAKKLH010000024">
    <property type="protein sequence ID" value="CAH0099796.1"/>
    <property type="molecule type" value="Genomic_DNA"/>
</dbReference>
<evidence type="ECO:0000313" key="4">
    <source>
        <dbReference type="EMBL" id="CAH0099796.1"/>
    </source>
</evidence>
<feature type="region of interest" description="Disordered" evidence="2">
    <location>
        <begin position="112"/>
        <end position="150"/>
    </location>
</feature>
<dbReference type="GO" id="GO:0043504">
    <property type="term" value="P:mitochondrial DNA repair"/>
    <property type="evidence" value="ECO:0007669"/>
    <property type="project" value="UniProtKB-UniRule"/>
</dbReference>
<keyword evidence="1" id="KW-0496">Mitochondrion</keyword>
<comment type="similarity">
    <text evidence="1">Belongs to the MGME1 family.</text>
</comment>
<dbReference type="GO" id="GO:0008297">
    <property type="term" value="F:single-stranded DNA exodeoxyribonuclease activity"/>
    <property type="evidence" value="ECO:0007669"/>
    <property type="project" value="UniProtKB-UniRule"/>
</dbReference>
<proteinExistence type="inferred from homology"/>
<organism evidence="4 5">
    <name type="scientific">Daphnia galeata</name>
    <dbReference type="NCBI Taxonomy" id="27404"/>
    <lineage>
        <taxon>Eukaryota</taxon>
        <taxon>Metazoa</taxon>
        <taxon>Ecdysozoa</taxon>
        <taxon>Arthropoda</taxon>
        <taxon>Crustacea</taxon>
        <taxon>Branchiopoda</taxon>
        <taxon>Diplostraca</taxon>
        <taxon>Cladocera</taxon>
        <taxon>Anomopoda</taxon>
        <taxon>Daphniidae</taxon>
        <taxon>Daphnia</taxon>
    </lineage>
</organism>
<keyword evidence="5" id="KW-1185">Reference proteome</keyword>
<sequence length="418" mass="47413">MTSVILRSDNIWLKVLLGKKSIFTSTALWKEDNTLEESSKPSTDQKNRKTIRQLIAWRKTDLALFGPLIKEKKTKKKKEKTAADPVKVDNPIGNLLPINLLNASTVKSNLKAHNSPKSVVPTTDNTSGPGDTKSSLSLKTPKESSNKVPPKTKSLIENVKDITFTENILPSTPFFKKDEIIHPFPMVLLKECSPPNSKEILTIASAKVDVPSVTQVLSKTMSDKSEMMLALWRKRKIAEVGEEGLKEFMRETKLTGKELHLSIEMHLRGVEYNLVRVEPRISGHWLSMKSILGSLEDVVVLESYVVHQQLRYKGFVDCVCKFKDNLVVVEWKTSQRTKSTLQDAYDDPVQIAAYIGAINSDERYPFQVENALLVVAYPSGRPADVLTLDKEQCEHYWNEWLKRLETYNELKRSTEKQC</sequence>
<protein>
    <recommendedName>
        <fullName evidence="1">Mitochondrial genome maintenance exonuclease 1</fullName>
        <ecNumber evidence="1">3.1.-.-</ecNumber>
    </recommendedName>
</protein>
<dbReference type="OrthoDB" id="5777131at2759"/>
<gene>
    <name evidence="4" type="ORF">DGAL_LOCUS1954</name>
</gene>
<name>A0A8J2RHQ4_9CRUS</name>
<evidence type="ECO:0000313" key="5">
    <source>
        <dbReference type="Proteomes" id="UP000789390"/>
    </source>
</evidence>